<dbReference type="InterPro" id="IPR040382">
    <property type="entry name" value="NOL10/Enp2"/>
</dbReference>
<organism evidence="1 2">
    <name type="scientific">Kipferlia bialata</name>
    <dbReference type="NCBI Taxonomy" id="797122"/>
    <lineage>
        <taxon>Eukaryota</taxon>
        <taxon>Metamonada</taxon>
        <taxon>Carpediemonas-like organisms</taxon>
        <taxon>Kipferlia</taxon>
    </lineage>
</organism>
<evidence type="ECO:0000313" key="2">
    <source>
        <dbReference type="Proteomes" id="UP000265618"/>
    </source>
</evidence>
<dbReference type="EMBL" id="BDIP01005831">
    <property type="protein sequence ID" value="GIQ90153.1"/>
    <property type="molecule type" value="Genomic_DNA"/>
</dbReference>
<dbReference type="OrthoDB" id="273340at2759"/>
<accession>A0A9K3D6Q6</accession>
<gene>
    <name evidence="1" type="ORF">KIPB_012837</name>
</gene>
<reference evidence="1 2" key="1">
    <citation type="journal article" date="2018" name="PLoS ONE">
        <title>The draft genome of Kipferlia bialata reveals reductive genome evolution in fornicate parasites.</title>
        <authorList>
            <person name="Tanifuji G."/>
            <person name="Takabayashi S."/>
            <person name="Kume K."/>
            <person name="Takagi M."/>
            <person name="Nakayama T."/>
            <person name="Kamikawa R."/>
            <person name="Inagaki Y."/>
            <person name="Hashimoto T."/>
        </authorList>
    </citation>
    <scope>NUCLEOTIDE SEQUENCE [LARGE SCALE GENOMIC DNA]</scope>
    <source>
        <strain evidence="1">NY0173</strain>
    </source>
</reference>
<proteinExistence type="predicted"/>
<dbReference type="GO" id="GO:0032040">
    <property type="term" value="C:small-subunit processome"/>
    <property type="evidence" value="ECO:0007669"/>
    <property type="project" value="TreeGrafter"/>
</dbReference>
<dbReference type="AlphaFoldDB" id="A0A9K3D6Q6"/>
<comment type="caution">
    <text evidence="1">The sequence shown here is derived from an EMBL/GenBank/DDBJ whole genome shotgun (WGS) entry which is preliminary data.</text>
</comment>
<feature type="non-terminal residue" evidence="1">
    <location>
        <position position="1"/>
    </location>
</feature>
<dbReference type="SUPFAM" id="SSF50978">
    <property type="entry name" value="WD40 repeat-like"/>
    <property type="match status" value="1"/>
</dbReference>
<dbReference type="Gene3D" id="2.130.10.10">
    <property type="entry name" value="YVTN repeat-like/Quinoprotein amine dehydrogenase"/>
    <property type="match status" value="1"/>
</dbReference>
<dbReference type="GO" id="GO:0000462">
    <property type="term" value="P:maturation of SSU-rRNA from tricistronic rRNA transcript (SSU-rRNA, 5.8S rRNA, LSU-rRNA)"/>
    <property type="evidence" value="ECO:0007669"/>
    <property type="project" value="TreeGrafter"/>
</dbReference>
<dbReference type="PANTHER" id="PTHR14927">
    <property type="entry name" value="NUCLEOLAR PROTEIN 10"/>
    <property type="match status" value="1"/>
</dbReference>
<dbReference type="InterPro" id="IPR015943">
    <property type="entry name" value="WD40/YVTN_repeat-like_dom_sf"/>
</dbReference>
<dbReference type="Proteomes" id="UP000265618">
    <property type="component" value="Unassembled WGS sequence"/>
</dbReference>
<keyword evidence="2" id="KW-1185">Reference proteome</keyword>
<name>A0A9K3D6Q6_9EUKA</name>
<protein>
    <submittedName>
        <fullName evidence="1">Uncharacterized protein</fullName>
    </submittedName>
</protein>
<dbReference type="GO" id="GO:0030686">
    <property type="term" value="C:90S preribosome"/>
    <property type="evidence" value="ECO:0007669"/>
    <property type="project" value="TreeGrafter"/>
</dbReference>
<dbReference type="PANTHER" id="PTHR14927:SF0">
    <property type="entry name" value="NUCLEOLAR PROTEIN 10"/>
    <property type="match status" value="1"/>
</dbReference>
<dbReference type="InterPro" id="IPR036322">
    <property type="entry name" value="WD40_repeat_dom_sf"/>
</dbReference>
<evidence type="ECO:0000313" key="1">
    <source>
        <dbReference type="EMBL" id="GIQ90153.1"/>
    </source>
</evidence>
<sequence length="130" mass="13502">GGSVLAYDSRAQAPAAILDVTGGSTRLSSVSSSGLRLAVGVSDGTASLYDIRSPVAVTTHDHKQGTPVHSVEIHSSGRVISGDETSIRCWNDDGSLFFAVQTPKTLSHVTHYPGTSLLIAPHSGVLYICV</sequence>